<reference evidence="3" key="1">
    <citation type="submission" date="2022-01" db="EMBL/GenBank/DDBJ databases">
        <title>Genome Sequence Resource for Two Populations of Ditylenchus destructor, the Migratory Endoparasitic Phytonematode.</title>
        <authorList>
            <person name="Zhang H."/>
            <person name="Lin R."/>
            <person name="Xie B."/>
        </authorList>
    </citation>
    <scope>NUCLEOTIDE SEQUENCE</scope>
    <source>
        <strain evidence="3">BazhouSP</strain>
    </source>
</reference>
<keyword evidence="2" id="KW-1133">Transmembrane helix</keyword>
<keyword evidence="4" id="KW-1185">Reference proteome</keyword>
<dbReference type="AlphaFoldDB" id="A0AAD4N5U4"/>
<comment type="caution">
    <text evidence="3">The sequence shown here is derived from an EMBL/GenBank/DDBJ whole genome shotgun (WGS) entry which is preliminary data.</text>
</comment>
<feature type="region of interest" description="Disordered" evidence="1">
    <location>
        <begin position="104"/>
        <end position="127"/>
    </location>
</feature>
<accession>A0AAD4N5U4</accession>
<keyword evidence="2" id="KW-0472">Membrane</keyword>
<name>A0AAD4N5U4_9BILA</name>
<evidence type="ECO:0000313" key="4">
    <source>
        <dbReference type="Proteomes" id="UP001201812"/>
    </source>
</evidence>
<protein>
    <submittedName>
        <fullName evidence="3">Uncharacterized protein</fullName>
    </submittedName>
</protein>
<feature type="transmembrane region" description="Helical" evidence="2">
    <location>
        <begin position="31"/>
        <end position="54"/>
    </location>
</feature>
<proteinExistence type="predicted"/>
<evidence type="ECO:0000313" key="3">
    <source>
        <dbReference type="EMBL" id="KAI1717968.1"/>
    </source>
</evidence>
<sequence>MFYACLSIAALMFIMVFCVTIAIIDLETYNFGLYIVLLCIVGTMLACALCIANPNACPNPTWYSNFCVMLQDMYPVPEGTSTADSKMTGLRSRLMAMQAQAATASTGLPNQNTPGATANPQGEDSTRLTLRTESRATVAMLAPAIHIMHQVWKGMAWVADGIDEEEEVTRSCDVEQGLSTSGSGSQLEPHMKRLSTIAESSIVQEVGDISRSNSEYNSISSSHDVMV</sequence>
<feature type="transmembrane region" description="Helical" evidence="2">
    <location>
        <begin position="6"/>
        <end position="24"/>
    </location>
</feature>
<evidence type="ECO:0000256" key="1">
    <source>
        <dbReference type="SAM" id="MobiDB-lite"/>
    </source>
</evidence>
<feature type="compositionally biased region" description="Polar residues" evidence="1">
    <location>
        <begin position="107"/>
        <end position="123"/>
    </location>
</feature>
<gene>
    <name evidence="3" type="ORF">DdX_06377</name>
</gene>
<dbReference type="EMBL" id="JAKKPZ010000008">
    <property type="protein sequence ID" value="KAI1717968.1"/>
    <property type="molecule type" value="Genomic_DNA"/>
</dbReference>
<keyword evidence="2" id="KW-0812">Transmembrane</keyword>
<organism evidence="3 4">
    <name type="scientific">Ditylenchus destructor</name>
    <dbReference type="NCBI Taxonomy" id="166010"/>
    <lineage>
        <taxon>Eukaryota</taxon>
        <taxon>Metazoa</taxon>
        <taxon>Ecdysozoa</taxon>
        <taxon>Nematoda</taxon>
        <taxon>Chromadorea</taxon>
        <taxon>Rhabditida</taxon>
        <taxon>Tylenchina</taxon>
        <taxon>Tylenchomorpha</taxon>
        <taxon>Sphaerularioidea</taxon>
        <taxon>Anguinidae</taxon>
        <taxon>Anguininae</taxon>
        <taxon>Ditylenchus</taxon>
    </lineage>
</organism>
<dbReference type="Proteomes" id="UP001201812">
    <property type="component" value="Unassembled WGS sequence"/>
</dbReference>
<evidence type="ECO:0000256" key="2">
    <source>
        <dbReference type="SAM" id="Phobius"/>
    </source>
</evidence>